<dbReference type="EMBL" id="JAODUP010000939">
    <property type="protein sequence ID" value="KAK2142566.1"/>
    <property type="molecule type" value="Genomic_DNA"/>
</dbReference>
<dbReference type="AlphaFoldDB" id="A0AAD9IXU8"/>
<evidence type="ECO:0000256" key="1">
    <source>
        <dbReference type="SAM" id="SignalP"/>
    </source>
</evidence>
<dbReference type="Proteomes" id="UP001208570">
    <property type="component" value="Unassembled WGS sequence"/>
</dbReference>
<organism evidence="2 3">
    <name type="scientific">Paralvinella palmiformis</name>
    <dbReference type="NCBI Taxonomy" id="53620"/>
    <lineage>
        <taxon>Eukaryota</taxon>
        <taxon>Metazoa</taxon>
        <taxon>Spiralia</taxon>
        <taxon>Lophotrochozoa</taxon>
        <taxon>Annelida</taxon>
        <taxon>Polychaeta</taxon>
        <taxon>Sedentaria</taxon>
        <taxon>Canalipalpata</taxon>
        <taxon>Terebellida</taxon>
        <taxon>Terebelliformia</taxon>
        <taxon>Alvinellidae</taxon>
        <taxon>Paralvinella</taxon>
    </lineage>
</organism>
<keyword evidence="1" id="KW-0732">Signal</keyword>
<feature type="signal peptide" evidence="1">
    <location>
        <begin position="1"/>
        <end position="30"/>
    </location>
</feature>
<protein>
    <recommendedName>
        <fullName evidence="4">Secreted protein</fullName>
    </recommendedName>
</protein>
<gene>
    <name evidence="2" type="ORF">LSH36_939g00033</name>
</gene>
<proteinExistence type="predicted"/>
<reference evidence="2" key="1">
    <citation type="journal article" date="2023" name="Mol. Biol. Evol.">
        <title>Third-Generation Sequencing Reveals the Adaptive Role of the Epigenome in Three Deep-Sea Polychaetes.</title>
        <authorList>
            <person name="Perez M."/>
            <person name="Aroh O."/>
            <person name="Sun Y."/>
            <person name="Lan Y."/>
            <person name="Juniper S.K."/>
            <person name="Young C.R."/>
            <person name="Angers B."/>
            <person name="Qian P.Y."/>
        </authorList>
    </citation>
    <scope>NUCLEOTIDE SEQUENCE</scope>
    <source>
        <strain evidence="2">P08H-3</strain>
    </source>
</reference>
<comment type="caution">
    <text evidence="2">The sequence shown here is derived from an EMBL/GenBank/DDBJ whole genome shotgun (WGS) entry which is preliminary data.</text>
</comment>
<name>A0AAD9IXU8_9ANNE</name>
<sequence>MDRSRMAEECGSHVIFALVVLLAVVQRAQGLAVSRSLFVFLRAPDVYPGRIPQHPQAAYFLGFDHNTPTPCPSPVSGHVAPRCRSPVRFKATNYTSSGNLGFNKSIQPCAMFVALRYLAE</sequence>
<evidence type="ECO:0000313" key="2">
    <source>
        <dbReference type="EMBL" id="KAK2142566.1"/>
    </source>
</evidence>
<evidence type="ECO:0008006" key="4">
    <source>
        <dbReference type="Google" id="ProtNLM"/>
    </source>
</evidence>
<feature type="chain" id="PRO_5042149432" description="Secreted protein" evidence="1">
    <location>
        <begin position="31"/>
        <end position="120"/>
    </location>
</feature>
<accession>A0AAD9IXU8</accession>
<evidence type="ECO:0000313" key="3">
    <source>
        <dbReference type="Proteomes" id="UP001208570"/>
    </source>
</evidence>
<keyword evidence="3" id="KW-1185">Reference proteome</keyword>